<evidence type="ECO:0000313" key="2">
    <source>
        <dbReference type="EMBL" id="CAI8020832.1"/>
    </source>
</evidence>
<evidence type="ECO:0000313" key="3">
    <source>
        <dbReference type="Proteomes" id="UP001174909"/>
    </source>
</evidence>
<evidence type="ECO:0000256" key="1">
    <source>
        <dbReference type="SAM" id="MobiDB-lite"/>
    </source>
</evidence>
<protein>
    <submittedName>
        <fullName evidence="2">Uncharacterized protein</fullName>
    </submittedName>
</protein>
<reference evidence="2" key="1">
    <citation type="submission" date="2023-03" db="EMBL/GenBank/DDBJ databases">
        <authorList>
            <person name="Steffen K."/>
            <person name="Cardenas P."/>
        </authorList>
    </citation>
    <scope>NUCLEOTIDE SEQUENCE</scope>
</reference>
<feature type="compositionally biased region" description="Low complexity" evidence="1">
    <location>
        <begin position="14"/>
        <end position="31"/>
    </location>
</feature>
<dbReference type="EMBL" id="CASHTH010001850">
    <property type="protein sequence ID" value="CAI8020832.1"/>
    <property type="molecule type" value="Genomic_DNA"/>
</dbReference>
<proteinExistence type="predicted"/>
<dbReference type="AlphaFoldDB" id="A0AA35WNU2"/>
<name>A0AA35WNU2_GEOBA</name>
<accession>A0AA35WNU2</accession>
<keyword evidence="3" id="KW-1185">Reference proteome</keyword>
<gene>
    <name evidence="2" type="ORF">GBAR_LOCUS12423</name>
</gene>
<organism evidence="2 3">
    <name type="scientific">Geodia barretti</name>
    <name type="common">Barrett's horny sponge</name>
    <dbReference type="NCBI Taxonomy" id="519541"/>
    <lineage>
        <taxon>Eukaryota</taxon>
        <taxon>Metazoa</taxon>
        <taxon>Porifera</taxon>
        <taxon>Demospongiae</taxon>
        <taxon>Heteroscleromorpha</taxon>
        <taxon>Tetractinellida</taxon>
        <taxon>Astrophorina</taxon>
        <taxon>Geodiidae</taxon>
        <taxon>Geodia</taxon>
    </lineage>
</organism>
<dbReference type="Proteomes" id="UP001174909">
    <property type="component" value="Unassembled WGS sequence"/>
</dbReference>
<feature type="region of interest" description="Disordered" evidence="1">
    <location>
        <begin position="1"/>
        <end position="51"/>
    </location>
</feature>
<comment type="caution">
    <text evidence="2">The sequence shown here is derived from an EMBL/GenBank/DDBJ whole genome shotgun (WGS) entry which is preliminary data.</text>
</comment>
<sequence>MPSPSSDFLPMRPSSPVLFSSHPLPSSFSPLMEEDSSRDAHKAAAISEDAV</sequence>